<dbReference type="Proteomes" id="UP000444721">
    <property type="component" value="Unassembled WGS sequence"/>
</dbReference>
<dbReference type="RefSeq" id="XP_044569531.1">
    <property type="nucleotide sequence ID" value="XM_044710885.1"/>
</dbReference>
<accession>A0A6A5CHV3</accession>
<gene>
    <name evidence="2" type="ORF">FDP41_000717</name>
</gene>
<evidence type="ECO:0000313" key="2">
    <source>
        <dbReference type="EMBL" id="KAF0984818.1"/>
    </source>
</evidence>
<dbReference type="AlphaFoldDB" id="A0A6A5CHV3"/>
<feature type="compositionally biased region" description="Acidic residues" evidence="1">
    <location>
        <begin position="34"/>
        <end position="43"/>
    </location>
</feature>
<comment type="caution">
    <text evidence="2">The sequence shown here is derived from an EMBL/GenBank/DDBJ whole genome shotgun (WGS) entry which is preliminary data.</text>
</comment>
<feature type="compositionally biased region" description="Low complexity" evidence="1">
    <location>
        <begin position="55"/>
        <end position="65"/>
    </location>
</feature>
<reference evidence="2 3" key="1">
    <citation type="journal article" date="2019" name="Sci. Rep.">
        <title>Nanopore sequencing improves the draft genome of the human pathogenic amoeba Naegleria fowleri.</title>
        <authorList>
            <person name="Liechti N."/>
            <person name="Schurch N."/>
            <person name="Bruggmann R."/>
            <person name="Wittwer M."/>
        </authorList>
    </citation>
    <scope>NUCLEOTIDE SEQUENCE [LARGE SCALE GENOMIC DNA]</scope>
    <source>
        <strain evidence="2 3">ATCC 30894</strain>
    </source>
</reference>
<protein>
    <submittedName>
        <fullName evidence="2">Uncharacterized protein</fullName>
    </submittedName>
</protein>
<dbReference type="OrthoDB" id="10483304at2759"/>
<name>A0A6A5CHV3_NAEFO</name>
<evidence type="ECO:0000256" key="1">
    <source>
        <dbReference type="SAM" id="MobiDB-lite"/>
    </source>
</evidence>
<feature type="region of interest" description="Disordered" evidence="1">
    <location>
        <begin position="1"/>
        <end position="75"/>
    </location>
</feature>
<feature type="region of interest" description="Disordered" evidence="1">
    <location>
        <begin position="162"/>
        <end position="186"/>
    </location>
</feature>
<evidence type="ECO:0000313" key="3">
    <source>
        <dbReference type="Proteomes" id="UP000444721"/>
    </source>
</evidence>
<sequence>MNSKSITDDHQDQHEDKTTNQYDCLKKRKRGSSEESEPFEEESIASSPFLDWNLEEPSSSLSDESMFIPSSDHHPANYYQQQHSYNNNNSTLFQLPLFESEQDMIQASLFQSYNHDDEEEIRSWNNHNKRNKLSPHSHLVDFIRDHIMQYLLFHHLHQPKSSQHSSLLSSPEIKTTPPESSDHHPTINVSSLIPVGLLFDYIAQQAQRLYFNMYEHIRELAQIPTLRSGNDGTKYDEWCNNSLKAMTSQNTNECILPTHIQQTKQELSLACNEFEKLVIEQFHFLMDQVQLIKGGLVNSSNSHHAVIPMMKKYESILPINFGSIKLVSGVASSGIVGDESSTSIVDDSSLIKSENSPIGIMSSSSTTIGGYCDMIANAPHNNFDISSLLNSWFKFSSPTLSSFPKQH</sequence>
<dbReference type="VEuPathDB" id="AmoebaDB:NF0127450"/>
<feature type="compositionally biased region" description="Basic and acidic residues" evidence="1">
    <location>
        <begin position="1"/>
        <end position="18"/>
    </location>
</feature>
<dbReference type="EMBL" id="VFQX01000002">
    <property type="protein sequence ID" value="KAF0984818.1"/>
    <property type="molecule type" value="Genomic_DNA"/>
</dbReference>
<dbReference type="VEuPathDB" id="AmoebaDB:NfTy_031410"/>
<keyword evidence="3" id="KW-1185">Reference proteome</keyword>
<proteinExistence type="predicted"/>
<dbReference type="VEuPathDB" id="AmoebaDB:FDP41_000717"/>
<organism evidence="2 3">
    <name type="scientific">Naegleria fowleri</name>
    <name type="common">Brain eating amoeba</name>
    <dbReference type="NCBI Taxonomy" id="5763"/>
    <lineage>
        <taxon>Eukaryota</taxon>
        <taxon>Discoba</taxon>
        <taxon>Heterolobosea</taxon>
        <taxon>Tetramitia</taxon>
        <taxon>Eutetramitia</taxon>
        <taxon>Vahlkampfiidae</taxon>
        <taxon>Naegleria</taxon>
    </lineage>
</organism>
<dbReference type="GeneID" id="68107935"/>
<feature type="compositionally biased region" description="Low complexity" evidence="1">
    <location>
        <begin position="162"/>
        <end position="171"/>
    </location>
</feature>